<evidence type="ECO:0000256" key="1">
    <source>
        <dbReference type="SAM" id="MobiDB-lite"/>
    </source>
</evidence>
<protein>
    <submittedName>
        <fullName evidence="3 4">General transcriptional corepressor trfA-like isoform X1</fullName>
    </submittedName>
</protein>
<feature type="compositionally biased region" description="Low complexity" evidence="1">
    <location>
        <begin position="175"/>
        <end position="189"/>
    </location>
</feature>
<feature type="compositionally biased region" description="Polar residues" evidence="1">
    <location>
        <begin position="266"/>
        <end position="276"/>
    </location>
</feature>
<sequence length="518" mass="58082">MGKTPKKAAPGGDERNSCVRRIKPTTASSKTSESEKQRESDYSNRPRLSNIQKKVLPSSTKKNKLHNTANSLNQQLVKNLSKDTVKEGSVQNMLQHLRQVKQQKMQSKLEEAESTSSSISIEIDNKEETVNDVDNKKEETTTKDSNANHTTEEQDSTTNTNIEKKTAESIDEDTTTTTTTTTSTNNETIQSQDKENEKKDHLEENNKQCDEQEQDEMQLHLRVDDSPAKSPDTTSTISIVNDENELDELPQIQVVSDEVKEKKSSQTESEAGTESCSVDIVESVTSELSEASEPPSQQDTQKERENLDLNAKNEMLGINYDASVTLKDVQIKLNDCLKEKLKHVEVCESDDNNISNLSASNTFGKTLRNISGRTAIDRFRHSSSYDFWVSPNNSQSTNISMSQSPRRDTTNTKILRYSTGLSDVMSSNGSFVERKRKLADSPESTATLKKQKTEQSSLLNTSMDIIRGLRKPIQISTPNISYKEQSDKLNISEINDGNDKFLSMHTTEDGTKKWCVIM</sequence>
<evidence type="ECO:0000313" key="3">
    <source>
        <dbReference type="RefSeq" id="XP_015184828.1"/>
    </source>
</evidence>
<feature type="compositionally biased region" description="Polar residues" evidence="1">
    <location>
        <begin position="231"/>
        <end position="241"/>
    </location>
</feature>
<reference evidence="3 4" key="1">
    <citation type="submission" date="2025-05" db="UniProtKB">
        <authorList>
            <consortium name="RefSeq"/>
        </authorList>
    </citation>
    <scope>IDENTIFICATION</scope>
    <source>
        <tissue evidence="3 4">Whole body</tissue>
    </source>
</reference>
<feature type="compositionally biased region" description="Basic and acidic residues" evidence="1">
    <location>
        <begin position="217"/>
        <end position="227"/>
    </location>
</feature>
<feature type="region of interest" description="Disordered" evidence="1">
    <location>
        <begin position="257"/>
        <end position="278"/>
    </location>
</feature>
<feature type="region of interest" description="Disordered" evidence="1">
    <location>
        <begin position="284"/>
        <end position="303"/>
    </location>
</feature>
<feature type="compositionally biased region" description="Basic and acidic residues" evidence="1">
    <location>
        <begin position="32"/>
        <end position="44"/>
    </location>
</feature>
<organism evidence="2 4">
    <name type="scientific">Polistes dominula</name>
    <name type="common">European paper wasp</name>
    <name type="synonym">Vespa dominula</name>
    <dbReference type="NCBI Taxonomy" id="743375"/>
    <lineage>
        <taxon>Eukaryota</taxon>
        <taxon>Metazoa</taxon>
        <taxon>Ecdysozoa</taxon>
        <taxon>Arthropoda</taxon>
        <taxon>Hexapoda</taxon>
        <taxon>Insecta</taxon>
        <taxon>Pterygota</taxon>
        <taxon>Neoptera</taxon>
        <taxon>Endopterygota</taxon>
        <taxon>Hymenoptera</taxon>
        <taxon>Apocrita</taxon>
        <taxon>Aculeata</taxon>
        <taxon>Vespoidea</taxon>
        <taxon>Vespidae</taxon>
        <taxon>Polistinae</taxon>
        <taxon>Polistini</taxon>
        <taxon>Polistes</taxon>
    </lineage>
</organism>
<proteinExistence type="predicted"/>
<feature type="region of interest" description="Disordered" evidence="1">
    <location>
        <begin position="101"/>
        <end position="245"/>
    </location>
</feature>
<feature type="compositionally biased region" description="Basic and acidic residues" evidence="1">
    <location>
        <begin position="123"/>
        <end position="142"/>
    </location>
</feature>
<feature type="compositionally biased region" description="Polar residues" evidence="1">
    <location>
        <begin position="284"/>
        <end position="299"/>
    </location>
</feature>
<dbReference type="RefSeq" id="XP_015184829.1">
    <property type="nucleotide sequence ID" value="XM_015329343.1"/>
</dbReference>
<gene>
    <name evidence="3 4" type="primary">LOC107070820</name>
</gene>
<feature type="compositionally biased region" description="Basic and acidic residues" evidence="1">
    <location>
        <begin position="192"/>
        <end position="210"/>
    </location>
</feature>
<feature type="region of interest" description="Disordered" evidence="1">
    <location>
        <begin position="433"/>
        <end position="454"/>
    </location>
</feature>
<dbReference type="GeneID" id="107070820"/>
<evidence type="ECO:0000313" key="2">
    <source>
        <dbReference type="Proteomes" id="UP000694924"/>
    </source>
</evidence>
<name>A0ABM1IX92_POLDO</name>
<accession>A0ABM1IX92</accession>
<dbReference type="Proteomes" id="UP000694924">
    <property type="component" value="Unplaced"/>
</dbReference>
<keyword evidence="2" id="KW-1185">Reference proteome</keyword>
<feature type="compositionally biased region" description="Polar residues" evidence="1">
    <location>
        <begin position="46"/>
        <end position="75"/>
    </location>
</feature>
<dbReference type="RefSeq" id="XP_015184828.1">
    <property type="nucleotide sequence ID" value="XM_015329342.1"/>
</dbReference>
<feature type="region of interest" description="Disordered" evidence="1">
    <location>
        <begin position="1"/>
        <end position="75"/>
    </location>
</feature>
<feature type="compositionally biased region" description="Polar residues" evidence="1">
    <location>
        <begin position="442"/>
        <end position="454"/>
    </location>
</feature>
<evidence type="ECO:0000313" key="4">
    <source>
        <dbReference type="RefSeq" id="XP_015184829.1"/>
    </source>
</evidence>